<evidence type="ECO:0000313" key="1">
    <source>
        <dbReference type="EMBL" id="KAI9432155.1"/>
    </source>
</evidence>
<sequence>MGLLGESGTTGTSRKTKNPVPIHKTAGSVGASFLEHNSPVSLRERVRFPLHRQDRSRLPMHPCGVFLCLHSRSCFAHTRYPGENTSLSTERPHFPHRCDLLLPGTRLAHATTLLAPQWPHPRATTIRFSLNRRDTFAHDIALRVHVDLALPLRVLETIPTSLPRRAVIAHQSRSSAPSSRFCVHREKTFSTVKIGVTRRRRIPHPCPVLSSPSSHLPSPSALSSAALSLPSPPAPLLTFTTGQRGACTRPFARQKGAILAAFHIAGSIFPFSRTPVMCW</sequence>
<dbReference type="EMBL" id="JAGFNK010001359">
    <property type="protein sequence ID" value="KAI9432155.1"/>
    <property type="molecule type" value="Genomic_DNA"/>
</dbReference>
<organism evidence="1 2">
    <name type="scientific">Russula earlei</name>
    <dbReference type="NCBI Taxonomy" id="71964"/>
    <lineage>
        <taxon>Eukaryota</taxon>
        <taxon>Fungi</taxon>
        <taxon>Dikarya</taxon>
        <taxon>Basidiomycota</taxon>
        <taxon>Agaricomycotina</taxon>
        <taxon>Agaricomycetes</taxon>
        <taxon>Russulales</taxon>
        <taxon>Russulaceae</taxon>
        <taxon>Russula</taxon>
    </lineage>
</organism>
<dbReference type="Proteomes" id="UP001207468">
    <property type="component" value="Unassembled WGS sequence"/>
</dbReference>
<proteinExistence type="predicted"/>
<protein>
    <submittedName>
        <fullName evidence="1">Uncharacterized protein</fullName>
    </submittedName>
</protein>
<reference evidence="1" key="1">
    <citation type="submission" date="2021-03" db="EMBL/GenBank/DDBJ databases">
        <title>Evolutionary priming and transition to the ectomycorrhizal habit in an iconic lineage of mushroom-forming fungi: is preadaptation a requirement?</title>
        <authorList>
            <consortium name="DOE Joint Genome Institute"/>
            <person name="Looney B.P."/>
            <person name="Miyauchi S."/>
            <person name="Morin E."/>
            <person name="Drula E."/>
            <person name="Courty P.E."/>
            <person name="Chicoki N."/>
            <person name="Fauchery L."/>
            <person name="Kohler A."/>
            <person name="Kuo A."/>
            <person name="LaButti K."/>
            <person name="Pangilinan J."/>
            <person name="Lipzen A."/>
            <person name="Riley R."/>
            <person name="Andreopoulos W."/>
            <person name="He G."/>
            <person name="Johnson J."/>
            <person name="Barry K.W."/>
            <person name="Grigoriev I.V."/>
            <person name="Nagy L."/>
            <person name="Hibbett D."/>
            <person name="Henrissat B."/>
            <person name="Matheny P.B."/>
            <person name="Labbe J."/>
            <person name="Martin A.F."/>
        </authorList>
    </citation>
    <scope>NUCLEOTIDE SEQUENCE</scope>
    <source>
        <strain evidence="1">BPL698</strain>
    </source>
</reference>
<comment type="caution">
    <text evidence="1">The sequence shown here is derived from an EMBL/GenBank/DDBJ whole genome shotgun (WGS) entry which is preliminary data.</text>
</comment>
<accession>A0ACC0TR45</accession>
<name>A0ACC0TR45_9AGAM</name>
<gene>
    <name evidence="1" type="ORF">F5148DRAFT_145292</name>
</gene>
<evidence type="ECO:0000313" key="2">
    <source>
        <dbReference type="Proteomes" id="UP001207468"/>
    </source>
</evidence>
<keyword evidence="2" id="KW-1185">Reference proteome</keyword>